<evidence type="ECO:0000256" key="2">
    <source>
        <dbReference type="SAM" id="Phobius"/>
    </source>
</evidence>
<gene>
    <name evidence="3" type="ORF">AKO1_007457</name>
</gene>
<proteinExistence type="predicted"/>
<keyword evidence="2" id="KW-0472">Membrane</keyword>
<keyword evidence="2" id="KW-1133">Transmembrane helix</keyword>
<evidence type="ECO:0000256" key="1">
    <source>
        <dbReference type="SAM" id="MobiDB-lite"/>
    </source>
</evidence>
<name>A0AAW2YRQ3_9EUKA</name>
<organism evidence="3 4">
    <name type="scientific">Acrasis kona</name>
    <dbReference type="NCBI Taxonomy" id="1008807"/>
    <lineage>
        <taxon>Eukaryota</taxon>
        <taxon>Discoba</taxon>
        <taxon>Heterolobosea</taxon>
        <taxon>Tetramitia</taxon>
        <taxon>Eutetramitia</taxon>
        <taxon>Acrasidae</taxon>
        <taxon>Acrasis</taxon>
    </lineage>
</organism>
<reference evidence="3 4" key="1">
    <citation type="submission" date="2024-03" db="EMBL/GenBank/DDBJ databases">
        <title>The Acrasis kona genome and developmental transcriptomes reveal deep origins of eukaryotic multicellular pathways.</title>
        <authorList>
            <person name="Sheikh S."/>
            <person name="Fu C.-J."/>
            <person name="Brown M.W."/>
            <person name="Baldauf S.L."/>
        </authorList>
    </citation>
    <scope>NUCLEOTIDE SEQUENCE [LARGE SCALE GENOMIC DNA]</scope>
    <source>
        <strain evidence="3 4">ATCC MYA-3509</strain>
    </source>
</reference>
<comment type="caution">
    <text evidence="3">The sequence shown here is derived from an EMBL/GenBank/DDBJ whole genome shotgun (WGS) entry which is preliminary data.</text>
</comment>
<dbReference type="Proteomes" id="UP001431209">
    <property type="component" value="Unassembled WGS sequence"/>
</dbReference>
<accession>A0AAW2YRQ3</accession>
<keyword evidence="2" id="KW-0812">Transmembrane</keyword>
<dbReference type="EMBL" id="JAOPGA020000603">
    <property type="protein sequence ID" value="KAL0479817.1"/>
    <property type="molecule type" value="Genomic_DNA"/>
</dbReference>
<protein>
    <submittedName>
        <fullName evidence="3">TpiA</fullName>
    </submittedName>
</protein>
<feature type="region of interest" description="Disordered" evidence="1">
    <location>
        <begin position="248"/>
        <end position="282"/>
    </location>
</feature>
<feature type="compositionally biased region" description="Basic and acidic residues" evidence="1">
    <location>
        <begin position="260"/>
        <end position="273"/>
    </location>
</feature>
<keyword evidence="4" id="KW-1185">Reference proteome</keyword>
<evidence type="ECO:0000313" key="3">
    <source>
        <dbReference type="EMBL" id="KAL0479817.1"/>
    </source>
</evidence>
<evidence type="ECO:0000313" key="4">
    <source>
        <dbReference type="Proteomes" id="UP001431209"/>
    </source>
</evidence>
<sequence length="282" mass="31870">MLRLSLIRPVPLRAVCGVKSINLIKTFSYSTASTTTAPDTIKNESLVEAEPDSAIADKYIEDLGELPRLDSLSIVKQGLKLNMNKEIQDDILEAPQPLQLEESVKALNMLFFRRRRMDSNFDADCVKVYKQLAEEYKNRAAIAQKLDDPYLVDRESFENVLLFLNEAKVEETAEQVIKNSPVAIGSQNFHKTEAGESRGRNSTWSEILFFLVLSTVCAMTALGLAVPGARVYFLNPLRNLLGLPNQEQEEKEARLRRRNAKLEAEQTARRDQIRQVLQKGSD</sequence>
<feature type="transmembrane region" description="Helical" evidence="2">
    <location>
        <begin position="207"/>
        <end position="233"/>
    </location>
</feature>
<dbReference type="AlphaFoldDB" id="A0AAW2YRQ3"/>